<proteinExistence type="predicted"/>
<keyword evidence="2" id="KW-1185">Reference proteome</keyword>
<evidence type="ECO:0000313" key="1">
    <source>
        <dbReference type="EMBL" id="CAG8836461.1"/>
    </source>
</evidence>
<accession>A0ABN7WQB7</accession>
<organism evidence="1 2">
    <name type="scientific">Gigaspora margarita</name>
    <dbReference type="NCBI Taxonomy" id="4874"/>
    <lineage>
        <taxon>Eukaryota</taxon>
        <taxon>Fungi</taxon>
        <taxon>Fungi incertae sedis</taxon>
        <taxon>Mucoromycota</taxon>
        <taxon>Glomeromycotina</taxon>
        <taxon>Glomeromycetes</taxon>
        <taxon>Diversisporales</taxon>
        <taxon>Gigasporaceae</taxon>
        <taxon>Gigaspora</taxon>
    </lineage>
</organism>
<evidence type="ECO:0000313" key="2">
    <source>
        <dbReference type="Proteomes" id="UP000789901"/>
    </source>
</evidence>
<sequence length="39" mass="4451">QKFDNRKFITCAIQDIYGVTKTRRNNGSIAKAAQSIKQH</sequence>
<feature type="non-terminal residue" evidence="1">
    <location>
        <position position="39"/>
    </location>
</feature>
<comment type="caution">
    <text evidence="1">The sequence shown here is derived from an EMBL/GenBank/DDBJ whole genome shotgun (WGS) entry which is preliminary data.</text>
</comment>
<reference evidence="1 2" key="1">
    <citation type="submission" date="2021-06" db="EMBL/GenBank/DDBJ databases">
        <authorList>
            <person name="Kallberg Y."/>
            <person name="Tangrot J."/>
            <person name="Rosling A."/>
        </authorList>
    </citation>
    <scope>NUCLEOTIDE SEQUENCE [LARGE SCALE GENOMIC DNA]</scope>
    <source>
        <strain evidence="1 2">120-4 pot B 10/14</strain>
    </source>
</reference>
<name>A0ABN7WQB7_GIGMA</name>
<dbReference type="EMBL" id="CAJVQB010053618">
    <property type="protein sequence ID" value="CAG8836461.1"/>
    <property type="molecule type" value="Genomic_DNA"/>
</dbReference>
<dbReference type="Proteomes" id="UP000789901">
    <property type="component" value="Unassembled WGS sequence"/>
</dbReference>
<gene>
    <name evidence="1" type="ORF">GMARGA_LOCUS33050</name>
</gene>
<feature type="non-terminal residue" evidence="1">
    <location>
        <position position="1"/>
    </location>
</feature>
<protein>
    <submittedName>
        <fullName evidence="1">38935_t:CDS:1</fullName>
    </submittedName>
</protein>